<keyword evidence="6" id="KW-1185">Reference proteome</keyword>
<dbReference type="OrthoDB" id="8323at2157"/>
<dbReference type="HOGENOM" id="CLU_126376_0_0_2"/>
<dbReference type="STRING" id="867904.Metho_2234"/>
<comment type="catalytic activity">
    <reaction evidence="3">
        <text>IMP + diphosphate = hypoxanthine + 5-phospho-alpha-D-ribose 1-diphosphate</text>
        <dbReference type="Rhea" id="RHEA:17973"/>
        <dbReference type="ChEBI" id="CHEBI:17368"/>
        <dbReference type="ChEBI" id="CHEBI:33019"/>
        <dbReference type="ChEBI" id="CHEBI:58017"/>
        <dbReference type="ChEBI" id="CHEBI:58053"/>
        <dbReference type="EC" id="2.4.2.8"/>
    </reaction>
</comment>
<dbReference type="EMBL" id="CP003362">
    <property type="protein sequence ID" value="AGB50396.1"/>
    <property type="molecule type" value="Genomic_DNA"/>
</dbReference>
<comment type="similarity">
    <text evidence="3">Belongs to the purine/pyrimidine phosphoribosyltransferase family. Archaeal HPRT subfamily.</text>
</comment>
<comment type="pathway">
    <text evidence="3">Purine metabolism; IMP biosynthesis via salvage pathway; IMP from hypoxanthine: step 1/1.</text>
</comment>
<dbReference type="InterPro" id="IPR000836">
    <property type="entry name" value="PRTase_dom"/>
</dbReference>
<dbReference type="InterPro" id="IPR029057">
    <property type="entry name" value="PRTase-like"/>
</dbReference>
<feature type="domain" description="Phosphoribosyltransferase" evidence="4">
    <location>
        <begin position="44"/>
        <end position="171"/>
    </location>
</feature>
<dbReference type="InterPro" id="IPR050118">
    <property type="entry name" value="Pur/Pyrimidine_PRTase"/>
</dbReference>
<dbReference type="PANTHER" id="PTHR43864">
    <property type="entry name" value="HYPOXANTHINE/GUANINE PHOSPHORIBOSYLTRANSFERASE"/>
    <property type="match status" value="1"/>
</dbReference>
<comment type="catalytic activity">
    <reaction evidence="3">
        <text>GMP + diphosphate = guanine + 5-phospho-alpha-D-ribose 1-diphosphate</text>
        <dbReference type="Rhea" id="RHEA:25424"/>
        <dbReference type="ChEBI" id="CHEBI:16235"/>
        <dbReference type="ChEBI" id="CHEBI:33019"/>
        <dbReference type="ChEBI" id="CHEBI:58017"/>
        <dbReference type="ChEBI" id="CHEBI:58115"/>
    </reaction>
</comment>
<dbReference type="HAMAP" id="MF_01467">
    <property type="entry name" value="Hypx_phosphoribosyltr"/>
    <property type="match status" value="1"/>
</dbReference>
<dbReference type="EC" id="2.4.2.8" evidence="3"/>
<evidence type="ECO:0000313" key="6">
    <source>
        <dbReference type="Proteomes" id="UP000010866"/>
    </source>
</evidence>
<keyword evidence="2 3" id="KW-0660">Purine salvage</keyword>
<reference evidence="6" key="1">
    <citation type="submission" date="2012-02" db="EMBL/GenBank/DDBJ databases">
        <title>Complete sequence of chromosome of Methanomethylovorans hollandica DSM 15978.</title>
        <authorList>
            <person name="Lucas S."/>
            <person name="Copeland A."/>
            <person name="Lapidus A."/>
            <person name="Glavina del Rio T."/>
            <person name="Dalin E."/>
            <person name="Tice H."/>
            <person name="Bruce D."/>
            <person name="Goodwin L."/>
            <person name="Pitluck S."/>
            <person name="Peters L."/>
            <person name="Mikhailova N."/>
            <person name="Held B."/>
            <person name="Kyrpides N."/>
            <person name="Mavromatis K."/>
            <person name="Ivanova N."/>
            <person name="Brettin T."/>
            <person name="Detter J.C."/>
            <person name="Han C."/>
            <person name="Larimer F."/>
            <person name="Land M."/>
            <person name="Hauser L."/>
            <person name="Markowitz V."/>
            <person name="Cheng J.-F."/>
            <person name="Hugenholtz P."/>
            <person name="Woyke T."/>
            <person name="Wu D."/>
            <person name="Spring S."/>
            <person name="Schroeder M."/>
            <person name="Brambilla E."/>
            <person name="Klenk H.-P."/>
            <person name="Eisen J.A."/>
        </authorList>
    </citation>
    <scope>NUCLEOTIDE SEQUENCE [LARGE SCALE GENOMIC DNA]</scope>
    <source>
        <strain evidence="6">DSM 15978 / NBRC 107637 / DMS1</strain>
    </source>
</reference>
<dbReference type="NCBIfam" id="NF040646">
    <property type="entry name" value="HPT_Archaea"/>
    <property type="match status" value="1"/>
</dbReference>
<evidence type="ECO:0000256" key="3">
    <source>
        <dbReference type="HAMAP-Rule" id="MF_01467"/>
    </source>
</evidence>
<gene>
    <name evidence="3" type="primary">hpt</name>
    <name evidence="5" type="ordered locus">Metho_2234</name>
</gene>
<dbReference type="GO" id="GO:0005737">
    <property type="term" value="C:cytoplasm"/>
    <property type="evidence" value="ECO:0007669"/>
    <property type="project" value="UniProtKB-SubCell"/>
</dbReference>
<protein>
    <recommendedName>
        <fullName evidence="3">Hypoxanthine/guanine phosphoribosyltransferase</fullName>
        <shortName evidence="3">HGPRTase</shortName>
        <ecNumber evidence="3">2.4.2.8</ecNumber>
    </recommendedName>
</protein>
<accession>L0KZ70</accession>
<keyword evidence="3 5" id="KW-0328">Glycosyltransferase</keyword>
<dbReference type="CDD" id="cd06223">
    <property type="entry name" value="PRTases_typeI"/>
    <property type="match status" value="1"/>
</dbReference>
<dbReference type="Pfam" id="PF00156">
    <property type="entry name" value="Pribosyltran"/>
    <property type="match status" value="1"/>
</dbReference>
<dbReference type="InterPro" id="IPR026597">
    <property type="entry name" value="HGPRTase-like"/>
</dbReference>
<comment type="subcellular location">
    <subcellularLocation>
        <location evidence="3">Cytoplasm</location>
    </subcellularLocation>
</comment>
<dbReference type="PANTHER" id="PTHR43864:SF1">
    <property type="entry name" value="XANTHINE PHOSPHORIBOSYLTRANSFERASE"/>
    <property type="match status" value="1"/>
</dbReference>
<dbReference type="GO" id="GO:0052657">
    <property type="term" value="F:guanine phosphoribosyltransferase activity"/>
    <property type="evidence" value="ECO:0007669"/>
    <property type="project" value="RHEA"/>
</dbReference>
<keyword evidence="3" id="KW-0963">Cytoplasm</keyword>
<name>L0KZ70_METHD</name>
<organism evidence="5 6">
    <name type="scientific">Methanomethylovorans hollandica (strain DSM 15978 / NBRC 107637 / DMS1)</name>
    <dbReference type="NCBI Taxonomy" id="867904"/>
    <lineage>
        <taxon>Archaea</taxon>
        <taxon>Methanobacteriati</taxon>
        <taxon>Methanobacteriota</taxon>
        <taxon>Stenosarchaea group</taxon>
        <taxon>Methanomicrobia</taxon>
        <taxon>Methanosarcinales</taxon>
        <taxon>Methanosarcinaceae</taxon>
        <taxon>Methanomethylovorans</taxon>
    </lineage>
</organism>
<dbReference type="RefSeq" id="WP_015325561.1">
    <property type="nucleotide sequence ID" value="NC_019977.1"/>
</dbReference>
<dbReference type="SUPFAM" id="SSF53271">
    <property type="entry name" value="PRTase-like"/>
    <property type="match status" value="1"/>
</dbReference>
<evidence type="ECO:0000259" key="4">
    <source>
        <dbReference type="Pfam" id="PF00156"/>
    </source>
</evidence>
<sequence>MLEILRESFKEIPIVKRGDYYYFIHPVSDGVPALEPELLEEIAEYIVERADLDVGRILTIEAMGIPLATTVSLMTDIPLAIVRKRKYELEGEVTLSQSTGYSKGELYINGVKKGDRVLIIDDVISTGGTLLALVRALKNIGATIAGIFVVIERGEGVASLRTEGIEVTTLVRIDVDEHGVHILED</sequence>
<comment type="subunit">
    <text evidence="3">Homodimer.</text>
</comment>
<dbReference type="AlphaFoldDB" id="L0KZ70"/>
<dbReference type="Proteomes" id="UP000010866">
    <property type="component" value="Chromosome"/>
</dbReference>
<comment type="function">
    <text evidence="3">Catalyzes a salvage reaction resulting in the formation of IMP that is energically less costly than de novo synthesis.</text>
</comment>
<dbReference type="UniPathway" id="UPA00591">
    <property type="reaction ID" value="UER00648"/>
</dbReference>
<dbReference type="GO" id="GO:0006166">
    <property type="term" value="P:purine ribonucleoside salvage"/>
    <property type="evidence" value="ECO:0007669"/>
    <property type="project" value="UniProtKB-KW"/>
</dbReference>
<dbReference type="GeneID" id="14408312"/>
<dbReference type="Gene3D" id="3.40.50.2020">
    <property type="match status" value="1"/>
</dbReference>
<dbReference type="NCBIfam" id="NF002635">
    <property type="entry name" value="PRK02304.1-4"/>
    <property type="match status" value="1"/>
</dbReference>
<evidence type="ECO:0000256" key="1">
    <source>
        <dbReference type="ARBA" id="ARBA00022679"/>
    </source>
</evidence>
<dbReference type="KEGG" id="mhz:Metho_2234"/>
<keyword evidence="1 3" id="KW-0808">Transferase</keyword>
<evidence type="ECO:0000313" key="5">
    <source>
        <dbReference type="EMBL" id="AGB50396.1"/>
    </source>
</evidence>
<evidence type="ECO:0000256" key="2">
    <source>
        <dbReference type="ARBA" id="ARBA00022726"/>
    </source>
</evidence>
<proteinExistence type="inferred from homology"/>
<dbReference type="GO" id="GO:0004422">
    <property type="term" value="F:hypoxanthine phosphoribosyltransferase activity"/>
    <property type="evidence" value="ECO:0007669"/>
    <property type="project" value="UniProtKB-UniRule"/>
</dbReference>
<dbReference type="GO" id="GO:0032264">
    <property type="term" value="P:IMP salvage"/>
    <property type="evidence" value="ECO:0007669"/>
    <property type="project" value="UniProtKB-UniRule"/>
</dbReference>